<dbReference type="InterPro" id="IPR044974">
    <property type="entry name" value="Disease_R_plants"/>
</dbReference>
<evidence type="ECO:0000256" key="2">
    <source>
        <dbReference type="ARBA" id="ARBA00022741"/>
    </source>
</evidence>
<organism evidence="8 9">
    <name type="scientific">Clitoria ternatea</name>
    <name type="common">Butterfly pea</name>
    <dbReference type="NCBI Taxonomy" id="43366"/>
    <lineage>
        <taxon>Eukaryota</taxon>
        <taxon>Viridiplantae</taxon>
        <taxon>Streptophyta</taxon>
        <taxon>Embryophyta</taxon>
        <taxon>Tracheophyta</taxon>
        <taxon>Spermatophyta</taxon>
        <taxon>Magnoliopsida</taxon>
        <taxon>eudicotyledons</taxon>
        <taxon>Gunneridae</taxon>
        <taxon>Pentapetalae</taxon>
        <taxon>rosids</taxon>
        <taxon>fabids</taxon>
        <taxon>Fabales</taxon>
        <taxon>Fabaceae</taxon>
        <taxon>Papilionoideae</taxon>
        <taxon>50 kb inversion clade</taxon>
        <taxon>NPAAA clade</taxon>
        <taxon>indigoferoid/millettioid clade</taxon>
        <taxon>Phaseoleae</taxon>
        <taxon>Clitoria</taxon>
    </lineage>
</organism>
<sequence length="871" mass="99923">MADPAVSFLLQNLPRLLNDEFNLLSGVEDKVNSLYNELKFIDIFLKNSMGKRNNQFVKELMNQIRDVAHKAEDAVDIYTANVSRHRQRNMLSKLFHMKKHVMVLHEVDAEIEKIKKSINEIYINKERYDITNDSNSEEVAAAESLRERRKDVEEKEVVGLVDDSRVVIEKLDDGDSDLKVVSIIGMGGLGKTTLARKIYNSNLVNNLFPFRVWGYVSNDYRPQELFLSFLRCLLSKFEYDALFKKKEDEDEAIAMSEEKLKKKLEECLKGKKYLIVLDDIWKTEVWDAVKSAFPDDENGSRILITSRIQEVTHYTGSTSQFNLPLLNKEESWELFSRKVFGGKMCPSDLESLGKSIVESCKGLPLAIEVLAGLVAKKEKSQREWLRMKNISWQLTKDKFEVMDILKLSYDNLPQRLKTCFLYFAIYPEDYEISARDVIQLWIAEGFIQPNEAGIPSAGATELEDIADYYLDELVDRSLVQVASRRSIDGGVKTCRIHDHLRDLCLSESKSDKCLEVCMEVNKIDSLINANPRRLSFHCKVGSNVSTEESNRLCTRSLFFFGSADCRDHRRDILKRFKLARVLYSIGNGNPFCASKPIDMKAMIHLRYVNIAYVKDIPASIRNLCNLEMLDVGRADTVSREIWKLKRLKHIYLRDVKRVEVLPESHKIKVNLQTLHFGTENHQEVCLLLKIDIFSQLKKLAMGSQHSSFHNALPSLSHLSNLYKLKIIGNFRLPSYANIFPTNLTKIILERFGCIADMFSTLGQLHNLQVLKAINSDEVLDLKFSAGDFPQLQVFQMSCLKVRWQTLEKGALPQLRHLVIDSCKCLARLPEQLWCLSSSPEVHVLRADNLLVYSLRDVELKNGGKLIISEAQ</sequence>
<evidence type="ECO:0000313" key="9">
    <source>
        <dbReference type="Proteomes" id="UP001359559"/>
    </source>
</evidence>
<dbReference type="Gene3D" id="1.20.5.4130">
    <property type="match status" value="1"/>
</dbReference>
<dbReference type="EMBL" id="JAYKXN010000004">
    <property type="protein sequence ID" value="KAK7295634.1"/>
    <property type="molecule type" value="Genomic_DNA"/>
</dbReference>
<dbReference type="AlphaFoldDB" id="A0AAN9JCB4"/>
<reference evidence="8 9" key="1">
    <citation type="submission" date="2024-01" db="EMBL/GenBank/DDBJ databases">
        <title>The genomes of 5 underutilized Papilionoideae crops provide insights into root nodulation and disease resistance.</title>
        <authorList>
            <person name="Yuan L."/>
        </authorList>
    </citation>
    <scope>NUCLEOTIDE SEQUENCE [LARGE SCALE GENOMIC DNA]</scope>
    <source>
        <strain evidence="8">LY-2023</strain>
        <tissue evidence="8">Leaf</tissue>
    </source>
</reference>
<dbReference type="InterPro" id="IPR058922">
    <property type="entry name" value="WHD_DRP"/>
</dbReference>
<dbReference type="GO" id="GO:0043531">
    <property type="term" value="F:ADP binding"/>
    <property type="evidence" value="ECO:0007669"/>
    <property type="project" value="InterPro"/>
</dbReference>
<protein>
    <submittedName>
        <fullName evidence="8">Uncharacterized protein</fullName>
    </submittedName>
</protein>
<dbReference type="Gene3D" id="3.80.10.10">
    <property type="entry name" value="Ribonuclease Inhibitor"/>
    <property type="match status" value="1"/>
</dbReference>
<dbReference type="CDD" id="cd14798">
    <property type="entry name" value="RX-CC_like"/>
    <property type="match status" value="1"/>
</dbReference>
<dbReference type="FunFam" id="3.40.50.300:FF:001091">
    <property type="entry name" value="Probable disease resistance protein At1g61300"/>
    <property type="match status" value="1"/>
</dbReference>
<dbReference type="PANTHER" id="PTHR23155">
    <property type="entry name" value="DISEASE RESISTANCE PROTEIN RP"/>
    <property type="match status" value="1"/>
</dbReference>
<dbReference type="InterPro" id="IPR042197">
    <property type="entry name" value="Apaf_helical"/>
</dbReference>
<evidence type="ECO:0000256" key="1">
    <source>
        <dbReference type="ARBA" id="ARBA00022737"/>
    </source>
</evidence>
<dbReference type="Pfam" id="PF00931">
    <property type="entry name" value="NB-ARC"/>
    <property type="match status" value="1"/>
</dbReference>
<dbReference type="InterPro" id="IPR038005">
    <property type="entry name" value="RX-like_CC"/>
</dbReference>
<feature type="domain" description="NB-ARC" evidence="4">
    <location>
        <begin position="166"/>
        <end position="343"/>
    </location>
</feature>
<evidence type="ECO:0000313" key="8">
    <source>
        <dbReference type="EMBL" id="KAK7295634.1"/>
    </source>
</evidence>
<feature type="domain" description="Disease resistance protein winged helix" evidence="6">
    <location>
        <begin position="425"/>
        <end position="504"/>
    </location>
</feature>
<dbReference type="InterPro" id="IPR027417">
    <property type="entry name" value="P-loop_NTPase"/>
</dbReference>
<dbReference type="GO" id="GO:0098542">
    <property type="term" value="P:defense response to other organism"/>
    <property type="evidence" value="ECO:0007669"/>
    <property type="project" value="TreeGrafter"/>
</dbReference>
<evidence type="ECO:0000256" key="3">
    <source>
        <dbReference type="ARBA" id="ARBA00022821"/>
    </source>
</evidence>
<dbReference type="InterPro" id="IPR055414">
    <property type="entry name" value="LRR_R13L4/SHOC2-like"/>
</dbReference>
<feature type="domain" description="Disease resistance N-terminal" evidence="5">
    <location>
        <begin position="5"/>
        <end position="92"/>
    </location>
</feature>
<feature type="domain" description="Disease resistance R13L4/SHOC-2-like LRR" evidence="7">
    <location>
        <begin position="555"/>
        <end position="749"/>
    </location>
</feature>
<accession>A0AAN9JCB4</accession>
<dbReference type="FunFam" id="1.10.10.10:FF:000322">
    <property type="entry name" value="Probable disease resistance protein At1g63360"/>
    <property type="match status" value="1"/>
</dbReference>
<dbReference type="Pfam" id="PF23598">
    <property type="entry name" value="LRR_14"/>
    <property type="match status" value="1"/>
</dbReference>
<dbReference type="InterPro" id="IPR032675">
    <property type="entry name" value="LRR_dom_sf"/>
</dbReference>
<dbReference type="Pfam" id="PF23559">
    <property type="entry name" value="WHD_DRP"/>
    <property type="match status" value="1"/>
</dbReference>
<dbReference type="PANTHER" id="PTHR23155:SF1193">
    <property type="entry name" value="DISEASE RESISTANCE PROTEIN RPP13-RELATED"/>
    <property type="match status" value="1"/>
</dbReference>
<dbReference type="SUPFAM" id="SSF52058">
    <property type="entry name" value="L domain-like"/>
    <property type="match status" value="1"/>
</dbReference>
<dbReference type="PRINTS" id="PR00364">
    <property type="entry name" value="DISEASERSIST"/>
</dbReference>
<dbReference type="Gene3D" id="1.10.8.430">
    <property type="entry name" value="Helical domain of apoptotic protease-activating factors"/>
    <property type="match status" value="1"/>
</dbReference>
<dbReference type="Pfam" id="PF18052">
    <property type="entry name" value="Rx_N"/>
    <property type="match status" value="1"/>
</dbReference>
<dbReference type="InterPro" id="IPR036388">
    <property type="entry name" value="WH-like_DNA-bd_sf"/>
</dbReference>
<dbReference type="InterPro" id="IPR002182">
    <property type="entry name" value="NB-ARC"/>
</dbReference>
<keyword evidence="1" id="KW-0677">Repeat</keyword>
<comment type="caution">
    <text evidence="8">The sequence shown here is derived from an EMBL/GenBank/DDBJ whole genome shotgun (WGS) entry which is preliminary data.</text>
</comment>
<dbReference type="Proteomes" id="UP001359559">
    <property type="component" value="Unassembled WGS sequence"/>
</dbReference>
<evidence type="ECO:0000259" key="5">
    <source>
        <dbReference type="Pfam" id="PF18052"/>
    </source>
</evidence>
<name>A0AAN9JCB4_CLITE</name>
<keyword evidence="9" id="KW-1185">Reference proteome</keyword>
<keyword evidence="2" id="KW-0547">Nucleotide-binding</keyword>
<dbReference type="SUPFAM" id="SSF52540">
    <property type="entry name" value="P-loop containing nucleoside triphosphate hydrolases"/>
    <property type="match status" value="1"/>
</dbReference>
<evidence type="ECO:0000259" key="4">
    <source>
        <dbReference type="Pfam" id="PF00931"/>
    </source>
</evidence>
<dbReference type="Gene3D" id="3.40.50.300">
    <property type="entry name" value="P-loop containing nucleotide triphosphate hydrolases"/>
    <property type="match status" value="1"/>
</dbReference>
<evidence type="ECO:0000259" key="6">
    <source>
        <dbReference type="Pfam" id="PF23559"/>
    </source>
</evidence>
<dbReference type="InterPro" id="IPR041118">
    <property type="entry name" value="Rx_N"/>
</dbReference>
<gene>
    <name evidence="8" type="ORF">RJT34_18545</name>
</gene>
<evidence type="ECO:0000259" key="7">
    <source>
        <dbReference type="Pfam" id="PF23598"/>
    </source>
</evidence>
<dbReference type="Gene3D" id="1.10.10.10">
    <property type="entry name" value="Winged helix-like DNA-binding domain superfamily/Winged helix DNA-binding domain"/>
    <property type="match status" value="1"/>
</dbReference>
<proteinExistence type="predicted"/>
<keyword evidence="3" id="KW-0611">Plant defense</keyword>